<sequence length="319" mass="33039">MADAKKAKSNDISSDTILMSGETFKKALSQIEETRAKVESVTKSNAVVQTKVVNNTVQITGVKTTPKPTTTTKSTTTVNAKATTTSNTTLANTSTAGLNFVAGGLTAIDNDVTFGIGHIIAGQPPLSQQQTKSYQVGKLAGNILTTTAAFIGLAASITLTGVGVAAEGVTFGASTTLVVAGVAAASASGAVLTNSFGHLVGDDYRYSSSSGSSSNTQGAGETAGSGQYRVNRELPRNENGTQSPTVQILTLKLGSKKGEKGIIVRKGSGEKMVIIPRIPTGQTMVERTTLIHMTTTTKITQQVEEKNVEGQPRGDKWIS</sequence>
<dbReference type="EMBL" id="JACXZA010000003">
    <property type="protein sequence ID" value="MBD3920223.1"/>
    <property type="molecule type" value="Genomic_DNA"/>
</dbReference>
<keyword evidence="3" id="KW-1185">Reference proteome</keyword>
<feature type="region of interest" description="Disordered" evidence="1">
    <location>
        <begin position="207"/>
        <end position="227"/>
    </location>
</feature>
<dbReference type="RefSeq" id="WP_191204462.1">
    <property type="nucleotide sequence ID" value="NZ_JACXZA010000003.1"/>
</dbReference>
<reference evidence="2 3" key="1">
    <citation type="submission" date="2020-09" db="EMBL/GenBank/DDBJ databases">
        <title>Paenibacillus sp. strain PR3 16S rRNA gene Genome sequencing and assembly.</title>
        <authorList>
            <person name="Kim J."/>
        </authorList>
    </citation>
    <scope>NUCLEOTIDE SEQUENCE [LARGE SCALE GENOMIC DNA]</scope>
    <source>
        <strain evidence="2 3">PR3</strain>
    </source>
</reference>
<evidence type="ECO:0000313" key="3">
    <source>
        <dbReference type="Proteomes" id="UP000609346"/>
    </source>
</evidence>
<name>A0ABR8MWE6_9BACL</name>
<gene>
    <name evidence="2" type="ORF">H8B09_15765</name>
</gene>
<comment type="caution">
    <text evidence="2">The sequence shown here is derived from an EMBL/GenBank/DDBJ whole genome shotgun (WGS) entry which is preliminary data.</text>
</comment>
<dbReference type="Proteomes" id="UP000609346">
    <property type="component" value="Unassembled WGS sequence"/>
</dbReference>
<organism evidence="2 3">
    <name type="scientific">Paenibacillus terricola</name>
    <dbReference type="NCBI Taxonomy" id="2763503"/>
    <lineage>
        <taxon>Bacteria</taxon>
        <taxon>Bacillati</taxon>
        <taxon>Bacillota</taxon>
        <taxon>Bacilli</taxon>
        <taxon>Bacillales</taxon>
        <taxon>Paenibacillaceae</taxon>
        <taxon>Paenibacillus</taxon>
    </lineage>
</organism>
<protein>
    <submittedName>
        <fullName evidence="2">Uncharacterized protein</fullName>
    </submittedName>
</protein>
<proteinExistence type="predicted"/>
<evidence type="ECO:0000313" key="2">
    <source>
        <dbReference type="EMBL" id="MBD3920223.1"/>
    </source>
</evidence>
<accession>A0ABR8MWE6</accession>
<evidence type="ECO:0000256" key="1">
    <source>
        <dbReference type="SAM" id="MobiDB-lite"/>
    </source>
</evidence>